<feature type="signal peptide" evidence="1">
    <location>
        <begin position="1"/>
        <end position="25"/>
    </location>
</feature>
<accession>L8HJS4</accession>
<protein>
    <submittedName>
        <fullName evidence="2">Uncharacterized protein</fullName>
    </submittedName>
</protein>
<keyword evidence="3" id="KW-1185">Reference proteome</keyword>
<feature type="chain" id="PRO_5003990762" evidence="1">
    <location>
        <begin position="26"/>
        <end position="421"/>
    </location>
</feature>
<dbReference type="KEGG" id="acan:ACA1_172010"/>
<dbReference type="AlphaFoldDB" id="L8HJS4"/>
<dbReference type="EMBL" id="KB007811">
    <property type="protein sequence ID" value="ELR24616.1"/>
    <property type="molecule type" value="Genomic_DNA"/>
</dbReference>
<name>L8HJS4_ACACF</name>
<dbReference type="VEuPathDB" id="AmoebaDB:ACA1_172010"/>
<keyword evidence="1" id="KW-0732">Signal</keyword>
<dbReference type="Proteomes" id="UP000011083">
    <property type="component" value="Unassembled WGS sequence"/>
</dbReference>
<sequence length="421" mass="46612">MDRLSTHRSLVAAAVALVLFSCVSAAAATSGTVTYGCSPVNHNDTSAWLSVSRGLFRDSVYQYWLSQSYAYLTHVQQDIVGTTTWPLPPTVAPINGLVLSVNWTSHGFYDSVRVLLQDAQNCVYDYDIPTLKPWAYTLRHRHCYNASLPLWTKIVPDNINDVDQVKHIYLVSPDYVAALSFDTTLPTTIVKIPRGDVPMTSVVGASYQSNDGNDDQLYVIRSNDSPSKPSEILNFVVRTAEQGPDLRFGHVTYLEGESDTLFTNDNSTQLMWTQVVPNWQNTGTTQGVLFDYSLQAPRFFRRGELDFSGSPNAKWGTHAFSRVPGVEAMMITTANQTNSAGFDIHVVYLNADLPSLSFVDSLTVTDSTLPSLGQAIEFRDKWADFAAMMATHSADGYTCLQLFIHCISDLTLCYGTMPHPL</sequence>
<gene>
    <name evidence="2" type="ORF">ACA1_172010</name>
</gene>
<proteinExistence type="predicted"/>
<dbReference type="GeneID" id="14925638"/>
<evidence type="ECO:0000256" key="1">
    <source>
        <dbReference type="SAM" id="SignalP"/>
    </source>
</evidence>
<dbReference type="PROSITE" id="PS51257">
    <property type="entry name" value="PROKAR_LIPOPROTEIN"/>
    <property type="match status" value="1"/>
</dbReference>
<reference evidence="2 3" key="1">
    <citation type="journal article" date="2013" name="Genome Biol.">
        <title>Genome of Acanthamoeba castellanii highlights extensive lateral gene transfer and early evolution of tyrosine kinase signaling.</title>
        <authorList>
            <person name="Clarke M."/>
            <person name="Lohan A.J."/>
            <person name="Liu B."/>
            <person name="Lagkouvardos I."/>
            <person name="Roy S."/>
            <person name="Zafar N."/>
            <person name="Bertelli C."/>
            <person name="Schilde C."/>
            <person name="Kianianmomeni A."/>
            <person name="Burglin T.R."/>
            <person name="Frech C."/>
            <person name="Turcotte B."/>
            <person name="Kopec K.O."/>
            <person name="Synnott J.M."/>
            <person name="Choo C."/>
            <person name="Paponov I."/>
            <person name="Finkler A."/>
            <person name="Soon Heng Tan C."/>
            <person name="Hutchins A.P."/>
            <person name="Weinmeier T."/>
            <person name="Rattei T."/>
            <person name="Chu J.S."/>
            <person name="Gimenez G."/>
            <person name="Irimia M."/>
            <person name="Rigden D.J."/>
            <person name="Fitzpatrick D.A."/>
            <person name="Lorenzo-Morales J."/>
            <person name="Bateman A."/>
            <person name="Chiu C.H."/>
            <person name="Tang P."/>
            <person name="Hegemann P."/>
            <person name="Fromm H."/>
            <person name="Raoult D."/>
            <person name="Greub G."/>
            <person name="Miranda-Saavedra D."/>
            <person name="Chen N."/>
            <person name="Nash P."/>
            <person name="Ginger M.L."/>
            <person name="Horn M."/>
            <person name="Schaap P."/>
            <person name="Caler L."/>
            <person name="Loftus B."/>
        </authorList>
    </citation>
    <scope>NUCLEOTIDE SEQUENCE [LARGE SCALE GENOMIC DNA]</scope>
    <source>
        <strain evidence="2 3">Neff</strain>
    </source>
</reference>
<evidence type="ECO:0000313" key="2">
    <source>
        <dbReference type="EMBL" id="ELR24616.1"/>
    </source>
</evidence>
<dbReference type="RefSeq" id="XP_004356516.1">
    <property type="nucleotide sequence ID" value="XM_004356463.1"/>
</dbReference>
<evidence type="ECO:0000313" key="3">
    <source>
        <dbReference type="Proteomes" id="UP000011083"/>
    </source>
</evidence>
<organism evidence="2 3">
    <name type="scientific">Acanthamoeba castellanii (strain ATCC 30010 / Neff)</name>
    <dbReference type="NCBI Taxonomy" id="1257118"/>
    <lineage>
        <taxon>Eukaryota</taxon>
        <taxon>Amoebozoa</taxon>
        <taxon>Discosea</taxon>
        <taxon>Longamoebia</taxon>
        <taxon>Centramoebida</taxon>
        <taxon>Acanthamoebidae</taxon>
        <taxon>Acanthamoeba</taxon>
    </lineage>
</organism>